<dbReference type="RefSeq" id="XP_070897710.1">
    <property type="nucleotide sequence ID" value="XM_071046030.1"/>
</dbReference>
<protein>
    <submittedName>
        <fullName evidence="7">Uncharacterized protein</fullName>
    </submittedName>
</protein>
<accession>A0ABR4K4Z1</accession>
<evidence type="ECO:0000256" key="5">
    <source>
        <dbReference type="ARBA" id="ARBA00023163"/>
    </source>
</evidence>
<evidence type="ECO:0000313" key="7">
    <source>
        <dbReference type="EMBL" id="KAL2847387.1"/>
    </source>
</evidence>
<keyword evidence="5" id="KW-0804">Transcription</keyword>
<keyword evidence="3" id="KW-0805">Transcription regulation</keyword>
<comment type="caution">
    <text evidence="7">The sequence shown here is derived from an EMBL/GenBank/DDBJ whole genome shotgun (WGS) entry which is preliminary data.</text>
</comment>
<sequence length="626" mass="69972">MSLHPIVAIFFAAFTHHLRVQDVLDNTAGIELVEPWATKYVEVLRDGRYGDGIWARYHIAGDVEESLIDDGAGNLTVLEAIEDDARDYRVNDGPMGHYIFWPFLAILNKRKRCLGTGRKCDGYAIPEPGPALHLQPVARSLSASESRALDFFFHTTSPQLAGFLDADFWKRSVLQLSLAEPAIRQGLAALGSLHEYEGGQTSDSVVAELLYNQAIRSIVQKASIGDMSVPIVVVASIIFTCFEFIRHNSAAAATHIASGIDILRNWRQNHRNGLGPRGRRCFSYEDHFLETELAPILTLFNLNASEFGPLPRSRLILHELVDGGPKLAERFETLREARVGLVDLVTASADLFQKLDHNAEIMASPTGDQMAASAGLRRGFELWKANFRDLLERREHTWSSEEKAAANVIRIMHLGSEMGVAAYVVSSECDWDKYSAQYEEIIGLAEELLSGDDGRRTMSLDLGLIYPLHAVAWKCRYPDLRRKGLDLLRRIPRQEWLLNARQYHAIFSRILKMEEDYARADNKDRLPPEEARVHDFFCLPQPGLDKDASRYAVTFLTKPDGLEGAWNFVTELLHLPGPAGDLPPSNLLSCRHWANSDATNASTAASLKATVFGPYLSSNNHKLEET</sequence>
<keyword evidence="1" id="KW-0479">Metal-binding</keyword>
<evidence type="ECO:0000256" key="1">
    <source>
        <dbReference type="ARBA" id="ARBA00022723"/>
    </source>
</evidence>
<gene>
    <name evidence="7" type="ORF">BJX68DRAFT_268254</name>
</gene>
<evidence type="ECO:0000256" key="3">
    <source>
        <dbReference type="ARBA" id="ARBA00023015"/>
    </source>
</evidence>
<keyword evidence="8" id="KW-1185">Reference proteome</keyword>
<evidence type="ECO:0000313" key="8">
    <source>
        <dbReference type="Proteomes" id="UP001610444"/>
    </source>
</evidence>
<dbReference type="PANTHER" id="PTHR36206">
    <property type="entry name" value="ASPERCRYPTIN BIOSYNTHESIS CLUSTER-SPECIFIC TRANSCRIPTION REGULATOR ATNN-RELATED"/>
    <property type="match status" value="1"/>
</dbReference>
<reference evidence="7 8" key="1">
    <citation type="submission" date="2024-07" db="EMBL/GenBank/DDBJ databases">
        <title>Section-level genome sequencing and comparative genomics of Aspergillus sections Usti and Cavernicolus.</title>
        <authorList>
            <consortium name="Lawrence Berkeley National Laboratory"/>
            <person name="Nybo J.L."/>
            <person name="Vesth T.C."/>
            <person name="Theobald S."/>
            <person name="Frisvad J.C."/>
            <person name="Larsen T.O."/>
            <person name="Kjaerboelling I."/>
            <person name="Rothschild-Mancinelli K."/>
            <person name="Lyhne E.K."/>
            <person name="Kogle M.E."/>
            <person name="Barry K."/>
            <person name="Clum A."/>
            <person name="Na H."/>
            <person name="Ledsgaard L."/>
            <person name="Lin J."/>
            <person name="Lipzen A."/>
            <person name="Kuo A."/>
            <person name="Riley R."/>
            <person name="Mondo S."/>
            <person name="LaButti K."/>
            <person name="Haridas S."/>
            <person name="Pangalinan J."/>
            <person name="Salamov A.A."/>
            <person name="Simmons B.A."/>
            <person name="Magnuson J.K."/>
            <person name="Chen J."/>
            <person name="Drula E."/>
            <person name="Henrissat B."/>
            <person name="Wiebenga A."/>
            <person name="Lubbers R.J."/>
            <person name="Gomes A.C."/>
            <person name="Macurrencykelacurrency M.R."/>
            <person name="Stajich J."/>
            <person name="Grigoriev I.V."/>
            <person name="Mortensen U.H."/>
            <person name="De vries R.P."/>
            <person name="Baker S.E."/>
            <person name="Andersen M.R."/>
        </authorList>
    </citation>
    <scope>NUCLEOTIDE SEQUENCE [LARGE SCALE GENOMIC DNA]</scope>
    <source>
        <strain evidence="7 8">CBS 756.74</strain>
    </source>
</reference>
<dbReference type="EMBL" id="JBFXLR010000029">
    <property type="protein sequence ID" value="KAL2847387.1"/>
    <property type="molecule type" value="Genomic_DNA"/>
</dbReference>
<name>A0ABR4K4Z1_9EURO</name>
<dbReference type="PANTHER" id="PTHR36206:SF4">
    <property type="entry name" value="HYPOTHETICAL CONSERVED PROTEIN (EUROFUNG)-RELATED"/>
    <property type="match status" value="1"/>
</dbReference>
<evidence type="ECO:0000256" key="6">
    <source>
        <dbReference type="ARBA" id="ARBA00023242"/>
    </source>
</evidence>
<dbReference type="Proteomes" id="UP001610444">
    <property type="component" value="Unassembled WGS sequence"/>
</dbReference>
<keyword evidence="6" id="KW-0539">Nucleus</keyword>
<keyword evidence="4" id="KW-0238">DNA-binding</keyword>
<evidence type="ECO:0000256" key="4">
    <source>
        <dbReference type="ARBA" id="ARBA00023125"/>
    </source>
</evidence>
<evidence type="ECO:0000256" key="2">
    <source>
        <dbReference type="ARBA" id="ARBA00022833"/>
    </source>
</evidence>
<dbReference type="GeneID" id="98161194"/>
<dbReference type="InterPro" id="IPR052360">
    <property type="entry name" value="Transcr_Regulatory_Proteins"/>
</dbReference>
<proteinExistence type="predicted"/>
<keyword evidence="2" id="KW-0862">Zinc</keyword>
<organism evidence="7 8">
    <name type="scientific">Aspergillus pseudodeflectus</name>
    <dbReference type="NCBI Taxonomy" id="176178"/>
    <lineage>
        <taxon>Eukaryota</taxon>
        <taxon>Fungi</taxon>
        <taxon>Dikarya</taxon>
        <taxon>Ascomycota</taxon>
        <taxon>Pezizomycotina</taxon>
        <taxon>Eurotiomycetes</taxon>
        <taxon>Eurotiomycetidae</taxon>
        <taxon>Eurotiales</taxon>
        <taxon>Aspergillaceae</taxon>
        <taxon>Aspergillus</taxon>
        <taxon>Aspergillus subgen. Nidulantes</taxon>
    </lineage>
</organism>